<dbReference type="AlphaFoldDB" id="A0A6B2LZ35"/>
<protein>
    <submittedName>
        <fullName evidence="4">Response regulator transcription factor</fullName>
    </submittedName>
</protein>
<accession>A0A6B2LZ35</accession>
<evidence type="ECO:0000256" key="2">
    <source>
        <dbReference type="PROSITE-ProRule" id="PRU00169"/>
    </source>
</evidence>
<organism evidence="4 5">
    <name type="scientific">Oceanipulchritudo coccoides</name>
    <dbReference type="NCBI Taxonomy" id="2706888"/>
    <lineage>
        <taxon>Bacteria</taxon>
        <taxon>Pseudomonadati</taxon>
        <taxon>Verrucomicrobiota</taxon>
        <taxon>Opitutia</taxon>
        <taxon>Puniceicoccales</taxon>
        <taxon>Oceanipulchritudinaceae</taxon>
        <taxon>Oceanipulchritudo</taxon>
    </lineage>
</organism>
<keyword evidence="5" id="KW-1185">Reference proteome</keyword>
<evidence type="ECO:0000313" key="5">
    <source>
        <dbReference type="Proteomes" id="UP000478417"/>
    </source>
</evidence>
<dbReference type="Gene3D" id="3.40.50.2300">
    <property type="match status" value="1"/>
</dbReference>
<keyword evidence="2" id="KW-0597">Phosphoprotein</keyword>
<keyword evidence="1" id="KW-0238">DNA-binding</keyword>
<dbReference type="Proteomes" id="UP000478417">
    <property type="component" value="Unassembled WGS sequence"/>
</dbReference>
<dbReference type="EMBL" id="JAAGNX010000001">
    <property type="protein sequence ID" value="NDV61898.1"/>
    <property type="molecule type" value="Genomic_DNA"/>
</dbReference>
<feature type="modified residue" description="4-aspartylphosphate" evidence="2">
    <location>
        <position position="55"/>
    </location>
</feature>
<dbReference type="PANTHER" id="PTHR43214">
    <property type="entry name" value="TWO-COMPONENT RESPONSE REGULATOR"/>
    <property type="match status" value="1"/>
</dbReference>
<dbReference type="CDD" id="cd17535">
    <property type="entry name" value="REC_NarL-like"/>
    <property type="match status" value="1"/>
</dbReference>
<dbReference type="InterPro" id="IPR011006">
    <property type="entry name" value="CheY-like_superfamily"/>
</dbReference>
<dbReference type="InterPro" id="IPR001789">
    <property type="entry name" value="Sig_transdc_resp-reg_receiver"/>
</dbReference>
<dbReference type="SUPFAM" id="SSF52172">
    <property type="entry name" value="CheY-like"/>
    <property type="match status" value="1"/>
</dbReference>
<dbReference type="InterPro" id="IPR058245">
    <property type="entry name" value="NreC/VraR/RcsB-like_REC"/>
</dbReference>
<dbReference type="PROSITE" id="PS50110">
    <property type="entry name" value="RESPONSE_REGULATORY"/>
    <property type="match status" value="1"/>
</dbReference>
<name>A0A6B2LZ35_9BACT</name>
<evidence type="ECO:0000259" key="3">
    <source>
        <dbReference type="PROSITE" id="PS50110"/>
    </source>
</evidence>
<proteinExistence type="predicted"/>
<feature type="domain" description="Response regulatory" evidence="3">
    <location>
        <begin position="4"/>
        <end position="120"/>
    </location>
</feature>
<dbReference type="SMART" id="SM00448">
    <property type="entry name" value="REC"/>
    <property type="match status" value="1"/>
</dbReference>
<dbReference type="GO" id="GO:0000160">
    <property type="term" value="P:phosphorelay signal transduction system"/>
    <property type="evidence" value="ECO:0007669"/>
    <property type="project" value="InterPro"/>
</dbReference>
<evidence type="ECO:0000313" key="4">
    <source>
        <dbReference type="EMBL" id="NDV61898.1"/>
    </source>
</evidence>
<dbReference type="GO" id="GO:0003677">
    <property type="term" value="F:DNA binding"/>
    <property type="evidence" value="ECO:0007669"/>
    <property type="project" value="UniProtKB-KW"/>
</dbReference>
<evidence type="ECO:0000256" key="1">
    <source>
        <dbReference type="ARBA" id="ARBA00023125"/>
    </source>
</evidence>
<dbReference type="Pfam" id="PF00072">
    <property type="entry name" value="Response_reg"/>
    <property type="match status" value="1"/>
</dbReference>
<gene>
    <name evidence="4" type="ORF">G0Q06_05495</name>
</gene>
<dbReference type="RefSeq" id="WP_163963234.1">
    <property type="nucleotide sequence ID" value="NZ_JAAGNX010000001.1"/>
</dbReference>
<comment type="caution">
    <text evidence="4">The sequence shown here is derived from an EMBL/GenBank/DDBJ whole genome shotgun (WGS) entry which is preliminary data.</text>
</comment>
<reference evidence="4 5" key="1">
    <citation type="submission" date="2020-02" db="EMBL/GenBank/DDBJ databases">
        <title>Albibacoteraceae fam. nov., the first described family within the subdivision 4 Verrucomicrobia.</title>
        <authorList>
            <person name="Xi F."/>
        </authorList>
    </citation>
    <scope>NUCLEOTIDE SEQUENCE [LARGE SCALE GENOMIC DNA]</scope>
    <source>
        <strain evidence="4 5">CK1056</strain>
    </source>
</reference>
<dbReference type="InterPro" id="IPR039420">
    <property type="entry name" value="WalR-like"/>
</dbReference>
<sequence>MAVKLFLVEDEALVCELLAEFLGELEEIEFLGDARDGATAIEKCRKLRPDLIILDLRIPEVSGLDVLKVLHMELPETKVIIFTGSLSEEMLRTTLENGAIAYVEKAYGLEELQKAITSAIAGNRYFSPSIARLIEDYDF</sequence>